<keyword evidence="1" id="KW-0596">Phosphopantetheine</keyword>
<sequence length="446" mass="49886">MPNKSKLDSPSGLSDSQHAADPLHRAEMIEAMIAKYSSGLEYALPKVEHNGERHVAAETILLTGSTGNLGSEILASLLSKDRVRRVYALNRRSSSFTIMERHKVRFEDRALDVSLLSSPKLVFLEGENDLPDLGLSGSITKELQQELTMVLHMAWTLNFNMPLSSFESQVKGTRSLIDLARSCERRADLRFLFAASVTVAHAWDRSNGPYPEKLVMDAKYAIGNGYGESKYVVERILAKSGLDATSLRIGQICGGEPNGAWSTSEWFPVMVNVSLSLGVLFEAETVFDCRWIPMDAVSSTIIDVGFTSDDMPFAVNIEHPYRAPSVILMQGLRNSLIRELRLPSNSLPLISVPEWNKILQRSAEEHIFPHIDFLAKFIRENWLKADNEVELPVDFALSNGMRLSKTMRKLKPVDTDLVDKWVKYWVASGFLRSSMLCKGQPGRARL</sequence>
<proteinExistence type="predicted"/>
<name>A0A6A4H7G1_9AGAR</name>
<keyword evidence="5" id="KW-1185">Reference proteome</keyword>
<protein>
    <submittedName>
        <fullName evidence="4">NAD(P)-binding protein</fullName>
    </submittedName>
</protein>
<dbReference type="Proteomes" id="UP000799118">
    <property type="component" value="Unassembled WGS sequence"/>
</dbReference>
<feature type="domain" description="Thioester reductase (TE)" evidence="3">
    <location>
        <begin position="62"/>
        <end position="300"/>
    </location>
</feature>
<organism evidence="4 5">
    <name type="scientific">Gymnopus androsaceus JB14</name>
    <dbReference type="NCBI Taxonomy" id="1447944"/>
    <lineage>
        <taxon>Eukaryota</taxon>
        <taxon>Fungi</taxon>
        <taxon>Dikarya</taxon>
        <taxon>Basidiomycota</taxon>
        <taxon>Agaricomycotina</taxon>
        <taxon>Agaricomycetes</taxon>
        <taxon>Agaricomycetidae</taxon>
        <taxon>Agaricales</taxon>
        <taxon>Marasmiineae</taxon>
        <taxon>Omphalotaceae</taxon>
        <taxon>Gymnopus</taxon>
    </lineage>
</organism>
<evidence type="ECO:0000313" key="4">
    <source>
        <dbReference type="EMBL" id="KAE9393668.1"/>
    </source>
</evidence>
<keyword evidence="2" id="KW-0597">Phosphoprotein</keyword>
<evidence type="ECO:0000259" key="3">
    <source>
        <dbReference type="Pfam" id="PF07993"/>
    </source>
</evidence>
<evidence type="ECO:0000256" key="1">
    <source>
        <dbReference type="ARBA" id="ARBA00022450"/>
    </source>
</evidence>
<dbReference type="Pfam" id="PF07993">
    <property type="entry name" value="NAD_binding_4"/>
    <property type="match status" value="1"/>
</dbReference>
<evidence type="ECO:0000313" key="5">
    <source>
        <dbReference type="Proteomes" id="UP000799118"/>
    </source>
</evidence>
<dbReference type="PANTHER" id="PTHR43439:SF2">
    <property type="entry name" value="ENZYME, PUTATIVE (JCVI)-RELATED"/>
    <property type="match status" value="1"/>
</dbReference>
<dbReference type="OrthoDB" id="429813at2759"/>
<dbReference type="InterPro" id="IPR013120">
    <property type="entry name" value="FAR_NAD-bd"/>
</dbReference>
<reference evidence="4" key="1">
    <citation type="journal article" date="2019" name="Environ. Microbiol.">
        <title>Fungal ecological strategies reflected in gene transcription - a case study of two litter decomposers.</title>
        <authorList>
            <person name="Barbi F."/>
            <person name="Kohler A."/>
            <person name="Barry K."/>
            <person name="Baskaran P."/>
            <person name="Daum C."/>
            <person name="Fauchery L."/>
            <person name="Ihrmark K."/>
            <person name="Kuo A."/>
            <person name="LaButti K."/>
            <person name="Lipzen A."/>
            <person name="Morin E."/>
            <person name="Grigoriev I.V."/>
            <person name="Henrissat B."/>
            <person name="Lindahl B."/>
            <person name="Martin F."/>
        </authorList>
    </citation>
    <scope>NUCLEOTIDE SEQUENCE</scope>
    <source>
        <strain evidence="4">JB14</strain>
    </source>
</reference>
<dbReference type="EMBL" id="ML769567">
    <property type="protein sequence ID" value="KAE9393668.1"/>
    <property type="molecule type" value="Genomic_DNA"/>
</dbReference>
<dbReference type="Gene3D" id="3.40.50.720">
    <property type="entry name" value="NAD(P)-binding Rossmann-like Domain"/>
    <property type="match status" value="1"/>
</dbReference>
<dbReference type="InterPro" id="IPR051414">
    <property type="entry name" value="Adenylate-forming_Reductase"/>
</dbReference>
<dbReference type="SUPFAM" id="SSF51735">
    <property type="entry name" value="NAD(P)-binding Rossmann-fold domains"/>
    <property type="match status" value="1"/>
</dbReference>
<gene>
    <name evidence="4" type="ORF">BT96DRAFT_999279</name>
</gene>
<dbReference type="InterPro" id="IPR036291">
    <property type="entry name" value="NAD(P)-bd_dom_sf"/>
</dbReference>
<evidence type="ECO:0000256" key="2">
    <source>
        <dbReference type="ARBA" id="ARBA00022553"/>
    </source>
</evidence>
<dbReference type="AlphaFoldDB" id="A0A6A4H7G1"/>
<accession>A0A6A4H7G1</accession>
<dbReference type="PANTHER" id="PTHR43439">
    <property type="entry name" value="PHENYLACETATE-COENZYME A LIGASE"/>
    <property type="match status" value="1"/>
</dbReference>